<gene>
    <name evidence="1" type="ORF">GCM10023331_24550</name>
</gene>
<name>A0ABP9DCK6_9BACT</name>
<dbReference type="Gene3D" id="3.40.50.300">
    <property type="entry name" value="P-loop containing nucleotide triphosphate hydrolases"/>
    <property type="match status" value="1"/>
</dbReference>
<comment type="caution">
    <text evidence="1">The sequence shown here is derived from an EMBL/GenBank/DDBJ whole genome shotgun (WGS) entry which is preliminary data.</text>
</comment>
<dbReference type="Proteomes" id="UP001500298">
    <property type="component" value="Unassembled WGS sequence"/>
</dbReference>
<keyword evidence="2" id="KW-1185">Reference proteome</keyword>
<protein>
    <recommendedName>
        <fullName evidence="3">Cytidylate kinase</fullName>
    </recommendedName>
</protein>
<organism evidence="1 2">
    <name type="scientific">Algivirga pacifica</name>
    <dbReference type="NCBI Taxonomy" id="1162670"/>
    <lineage>
        <taxon>Bacteria</taxon>
        <taxon>Pseudomonadati</taxon>
        <taxon>Bacteroidota</taxon>
        <taxon>Cytophagia</taxon>
        <taxon>Cytophagales</taxon>
        <taxon>Flammeovirgaceae</taxon>
        <taxon>Algivirga</taxon>
    </lineage>
</organism>
<dbReference type="EMBL" id="BAABJX010000036">
    <property type="protein sequence ID" value="GAA4838448.1"/>
    <property type="molecule type" value="Genomic_DNA"/>
</dbReference>
<dbReference type="Pfam" id="PF13189">
    <property type="entry name" value="Cytidylate_kin2"/>
    <property type="match status" value="1"/>
</dbReference>
<dbReference type="RefSeq" id="WP_345372231.1">
    <property type="nucleotide sequence ID" value="NZ_BAABJX010000036.1"/>
</dbReference>
<evidence type="ECO:0008006" key="3">
    <source>
        <dbReference type="Google" id="ProtNLM"/>
    </source>
</evidence>
<sequence>MESLTYEYFQHYFEEEQVNRPPFLKCNGFAVAISRDYGCDAMGVALSLMELLNADKTLSDNHKQWEIVDSEVIRQVGKELKLNTDKVTEISTANPGVIDQILKAFDAYDKDEALFKALRGVIDAYMQRGNVIFVGRGAGFYGQKIPNVLNVRLVGDLEYRIHALAQKQNITLDESRKTIREQGAKRERFIQMLSGETDVHYDLVMDREVFTTVGTAHFLKEALKAKKEEYGKIKGE</sequence>
<dbReference type="InterPro" id="IPR027417">
    <property type="entry name" value="P-loop_NTPase"/>
</dbReference>
<proteinExistence type="predicted"/>
<accession>A0ABP9DCK6</accession>
<evidence type="ECO:0000313" key="2">
    <source>
        <dbReference type="Proteomes" id="UP001500298"/>
    </source>
</evidence>
<evidence type="ECO:0000313" key="1">
    <source>
        <dbReference type="EMBL" id="GAA4838448.1"/>
    </source>
</evidence>
<reference evidence="2" key="1">
    <citation type="journal article" date="2019" name="Int. J. Syst. Evol. Microbiol.">
        <title>The Global Catalogue of Microorganisms (GCM) 10K type strain sequencing project: providing services to taxonomists for standard genome sequencing and annotation.</title>
        <authorList>
            <consortium name="The Broad Institute Genomics Platform"/>
            <consortium name="The Broad Institute Genome Sequencing Center for Infectious Disease"/>
            <person name="Wu L."/>
            <person name="Ma J."/>
        </authorList>
    </citation>
    <scope>NUCLEOTIDE SEQUENCE [LARGE SCALE GENOMIC DNA]</scope>
    <source>
        <strain evidence="2">JCM 18326</strain>
    </source>
</reference>